<gene>
    <name evidence="2" type="ORF">BCR32DRAFT_280846</name>
</gene>
<reference evidence="2 3" key="2">
    <citation type="submission" date="2016-08" db="EMBL/GenBank/DDBJ databases">
        <title>Pervasive Adenine N6-methylation of Active Genes in Fungi.</title>
        <authorList>
            <consortium name="DOE Joint Genome Institute"/>
            <person name="Mondo S.J."/>
            <person name="Dannebaum R.O."/>
            <person name="Kuo R.C."/>
            <person name="Labutti K."/>
            <person name="Haridas S."/>
            <person name="Kuo A."/>
            <person name="Salamov A."/>
            <person name="Ahrendt S.R."/>
            <person name="Lipzen A."/>
            <person name="Sullivan W."/>
            <person name="Andreopoulos W.B."/>
            <person name="Clum A."/>
            <person name="Lindquist E."/>
            <person name="Daum C."/>
            <person name="Ramamoorthy G.K."/>
            <person name="Gryganskyi A."/>
            <person name="Culley D."/>
            <person name="Magnuson J.K."/>
            <person name="James T.Y."/>
            <person name="O'Malley M.A."/>
            <person name="Stajich J.E."/>
            <person name="Spatafora J.W."/>
            <person name="Visel A."/>
            <person name="Grigoriev I.V."/>
        </authorList>
    </citation>
    <scope>NUCLEOTIDE SEQUENCE [LARGE SCALE GENOMIC DNA]</scope>
    <source>
        <strain evidence="2 3">S4</strain>
    </source>
</reference>
<dbReference type="AlphaFoldDB" id="A0A1Y1X2N9"/>
<evidence type="ECO:0000256" key="1">
    <source>
        <dbReference type="SAM" id="SignalP"/>
    </source>
</evidence>
<comment type="caution">
    <text evidence="2">The sequence shown here is derived from an EMBL/GenBank/DDBJ whole genome shotgun (WGS) entry which is preliminary data.</text>
</comment>
<name>A0A1Y1X2N9_9FUNG</name>
<evidence type="ECO:0000313" key="2">
    <source>
        <dbReference type="EMBL" id="ORX80067.1"/>
    </source>
</evidence>
<protein>
    <submittedName>
        <fullName evidence="2">Uncharacterized protein</fullName>
    </submittedName>
</protein>
<feature type="chain" id="PRO_5010989239" evidence="1">
    <location>
        <begin position="19"/>
        <end position="200"/>
    </location>
</feature>
<evidence type="ECO:0000313" key="3">
    <source>
        <dbReference type="Proteomes" id="UP000193944"/>
    </source>
</evidence>
<organism evidence="2 3">
    <name type="scientific">Anaeromyces robustus</name>
    <dbReference type="NCBI Taxonomy" id="1754192"/>
    <lineage>
        <taxon>Eukaryota</taxon>
        <taxon>Fungi</taxon>
        <taxon>Fungi incertae sedis</taxon>
        <taxon>Chytridiomycota</taxon>
        <taxon>Chytridiomycota incertae sedis</taxon>
        <taxon>Neocallimastigomycetes</taxon>
        <taxon>Neocallimastigales</taxon>
        <taxon>Neocallimastigaceae</taxon>
        <taxon>Anaeromyces</taxon>
    </lineage>
</organism>
<dbReference type="EMBL" id="MCFG01000156">
    <property type="protein sequence ID" value="ORX80067.1"/>
    <property type="molecule type" value="Genomic_DNA"/>
</dbReference>
<feature type="signal peptide" evidence="1">
    <location>
        <begin position="1"/>
        <end position="18"/>
    </location>
</feature>
<proteinExistence type="predicted"/>
<reference evidence="2 3" key="1">
    <citation type="submission" date="2016-08" db="EMBL/GenBank/DDBJ databases">
        <title>A Parts List for Fungal Cellulosomes Revealed by Comparative Genomics.</title>
        <authorList>
            <consortium name="DOE Joint Genome Institute"/>
            <person name="Haitjema C.H."/>
            <person name="Gilmore S.P."/>
            <person name="Henske J.K."/>
            <person name="Solomon K.V."/>
            <person name="De Groot R."/>
            <person name="Kuo A."/>
            <person name="Mondo S.J."/>
            <person name="Salamov A.A."/>
            <person name="Labutti K."/>
            <person name="Zhao Z."/>
            <person name="Chiniquy J."/>
            <person name="Barry K."/>
            <person name="Brewer H.M."/>
            <person name="Purvine S.O."/>
            <person name="Wright A.T."/>
            <person name="Boxma B."/>
            <person name="Van Alen T."/>
            <person name="Hackstein J.H."/>
            <person name="Baker S.E."/>
            <person name="Grigoriev I.V."/>
            <person name="O'Malley M.A."/>
        </authorList>
    </citation>
    <scope>NUCLEOTIDE SEQUENCE [LARGE SCALE GENOMIC DNA]</scope>
    <source>
        <strain evidence="2 3">S4</strain>
    </source>
</reference>
<sequence>MKLSMILVFFMVIGLSLCSLDSDLASYACGLISLAEPELGGLCTVVSSTAQIVGSFQGKKHDFKLSHLKKNSCETFYICPGDVHEVCAAESQFLHYATNTGKYSDSRALGTVKISGNQYAPKHICGRMKVKNNGPREVCNHVKLCSTNTPNNEKGFDMVKDKNSHSCYIYSLLFDENCRKQNKLTAGLCIDLDHLIIAYC</sequence>
<accession>A0A1Y1X2N9</accession>
<keyword evidence="3" id="KW-1185">Reference proteome</keyword>
<dbReference type="Proteomes" id="UP000193944">
    <property type="component" value="Unassembled WGS sequence"/>
</dbReference>
<keyword evidence="1" id="KW-0732">Signal</keyword>